<name>A0ABR6X150_9BURK</name>
<reference evidence="1 2" key="1">
    <citation type="submission" date="2020-08" db="EMBL/GenBank/DDBJ databases">
        <title>Novel species isolated from subtropical streams in China.</title>
        <authorList>
            <person name="Lu H."/>
        </authorList>
    </citation>
    <scope>NUCLEOTIDE SEQUENCE [LARGE SCALE GENOMIC DNA]</scope>
    <source>
        <strain evidence="1 2">KACC 16656</strain>
    </source>
</reference>
<dbReference type="PRINTS" id="PR01950">
    <property type="entry name" value="LANCSUPER"/>
</dbReference>
<dbReference type="SMART" id="SM01260">
    <property type="entry name" value="LANC_like"/>
    <property type="match status" value="1"/>
</dbReference>
<dbReference type="Proteomes" id="UP000648257">
    <property type="component" value="Unassembled WGS sequence"/>
</dbReference>
<organism evidence="1 2">
    <name type="scientific">Undibacterium seohonense</name>
    <dbReference type="NCBI Taxonomy" id="1344950"/>
    <lineage>
        <taxon>Bacteria</taxon>
        <taxon>Pseudomonadati</taxon>
        <taxon>Pseudomonadota</taxon>
        <taxon>Betaproteobacteria</taxon>
        <taxon>Burkholderiales</taxon>
        <taxon>Oxalobacteraceae</taxon>
        <taxon>Undibacterium</taxon>
    </lineage>
</organism>
<evidence type="ECO:0008006" key="3">
    <source>
        <dbReference type="Google" id="ProtNLM"/>
    </source>
</evidence>
<keyword evidence="2" id="KW-1185">Reference proteome</keyword>
<accession>A0ABR6X150</accession>
<dbReference type="PANTHER" id="PTHR12736:SF7">
    <property type="entry name" value="LANC-LIKE PROTEIN 3"/>
    <property type="match status" value="1"/>
</dbReference>
<dbReference type="PANTHER" id="PTHR12736">
    <property type="entry name" value="LANC-LIKE PROTEIN"/>
    <property type="match status" value="1"/>
</dbReference>
<comment type="caution">
    <text evidence="1">The sequence shown here is derived from an EMBL/GenBank/DDBJ whole genome shotgun (WGS) entry which is preliminary data.</text>
</comment>
<dbReference type="SUPFAM" id="SSF158745">
    <property type="entry name" value="LanC-like"/>
    <property type="match status" value="1"/>
</dbReference>
<proteinExistence type="predicted"/>
<dbReference type="Pfam" id="PF05147">
    <property type="entry name" value="LANC_like"/>
    <property type="match status" value="1"/>
</dbReference>
<dbReference type="RefSeq" id="WP_186921712.1">
    <property type="nucleotide sequence ID" value="NZ_JACOFW010000003.1"/>
</dbReference>
<evidence type="ECO:0000313" key="1">
    <source>
        <dbReference type="EMBL" id="MBC3806632.1"/>
    </source>
</evidence>
<sequence>MVTFTNAAHAVQQPSLPNSLYLEVADRIANRLCRDAIWDKDRCNWLGWGMEYSQQRRSAVYQACGSELYGGTIGIALFLAELLKYTGDRQQLRCLEGAVNQAWSMHAKRSPSLRHSFYSGSCGIAFAMTRIGELLQRERLIERGMTLMLELRDVPIDKKNIDVIGGSAGAIPALLLLAKKYSEASLLDLACAHGQHLLGLAEQNPMGASWATITSPVKANLTGFAHGTAGIATALVSLYQATGDQSYLLQAESALQYEKQWFHEDESNWEDLRQTGHANQSCSMGWCHGAPGIGLSRLRLLQLQPLLPNRPTISQDLEAALASTSRALMKPWAPGMNNYSLCHGAAGNAELMILAGQYLQRPDLSAVAEKVGQDGYDFYVKQGLPWPCGNSGAGESPNLMLGMAGIGHFYLRLYDPLQVASVLSIWPDD</sequence>
<dbReference type="InterPro" id="IPR007822">
    <property type="entry name" value="LANC-like"/>
</dbReference>
<dbReference type="EMBL" id="JACOFW010000003">
    <property type="protein sequence ID" value="MBC3806632.1"/>
    <property type="molecule type" value="Genomic_DNA"/>
</dbReference>
<dbReference type="InterPro" id="IPR012341">
    <property type="entry name" value="6hp_glycosidase-like_sf"/>
</dbReference>
<dbReference type="Gene3D" id="1.50.10.10">
    <property type="match status" value="1"/>
</dbReference>
<gene>
    <name evidence="1" type="ORF">H8K52_04640</name>
</gene>
<evidence type="ECO:0000313" key="2">
    <source>
        <dbReference type="Proteomes" id="UP000648257"/>
    </source>
</evidence>
<protein>
    <recommendedName>
        <fullName evidence="3">Lanthionine synthetase-like protein</fullName>
    </recommendedName>
</protein>